<dbReference type="OrthoDB" id="3261881at2759"/>
<comment type="caution">
    <text evidence="2">The sequence shown here is derived from an EMBL/GenBank/DDBJ whole genome shotgun (WGS) entry which is preliminary data.</text>
</comment>
<proteinExistence type="predicted"/>
<dbReference type="Proteomes" id="UP000320762">
    <property type="component" value="Unassembled WGS sequence"/>
</dbReference>
<accession>A0A550CMD0</accession>
<feature type="region of interest" description="Disordered" evidence="1">
    <location>
        <begin position="441"/>
        <end position="467"/>
    </location>
</feature>
<evidence type="ECO:0000313" key="2">
    <source>
        <dbReference type="EMBL" id="TRM65960.1"/>
    </source>
</evidence>
<organism evidence="2 3">
    <name type="scientific">Schizophyllum amplum</name>
    <dbReference type="NCBI Taxonomy" id="97359"/>
    <lineage>
        <taxon>Eukaryota</taxon>
        <taxon>Fungi</taxon>
        <taxon>Dikarya</taxon>
        <taxon>Basidiomycota</taxon>
        <taxon>Agaricomycotina</taxon>
        <taxon>Agaricomycetes</taxon>
        <taxon>Agaricomycetidae</taxon>
        <taxon>Agaricales</taxon>
        <taxon>Schizophyllaceae</taxon>
        <taxon>Schizophyllum</taxon>
    </lineage>
</organism>
<gene>
    <name evidence="2" type="ORF">BD626DRAFT_566600</name>
</gene>
<feature type="region of interest" description="Disordered" evidence="1">
    <location>
        <begin position="1"/>
        <end position="33"/>
    </location>
</feature>
<sequence length="467" mass="52856">MSSTDSDSSPVAPKTGTKRKAAAPKAPRAVSASEIARNTQHFETWSNGQGLAQVSFGDLPNVLKTHVDSILCVEGKIPLSWTNKRSAAYARLSLVAEPEFLDFVKAAYRASPMLFRRDTEDDLRLLPALYRELSVVFTAWERLQRMRAYKDQKYSESDYASNVYDILRSPAIKQASYRTSRALVLPQPIRSRLSQASARVLKTRMIMPDCAVFAPPSLHSRTQAAYQKLSASKTVKNMAGTSTRRSSFRYQATPADAPPQTPGFEFASSVWEDKKPAHQGKTDAYWQNRMSAASVLRHHHSLRVQAPVIGLVFADATVRAHVDWWVQDEETRETRILSAPYPGVRKVDDEGRMTPNDNELYDRFQEWELHSAADILQVYFLIRNIDDWTVGPFQTLVQDGVEALALSLQDKTTFRYTPWRRVDNTWFTSLFSKENLSHSSASSRRRSSGLHIPIPLMPKKKSTRSKK</sequence>
<evidence type="ECO:0000256" key="1">
    <source>
        <dbReference type="SAM" id="MobiDB-lite"/>
    </source>
</evidence>
<reference evidence="2 3" key="1">
    <citation type="journal article" date="2019" name="New Phytol.">
        <title>Comparative genomics reveals unique wood-decay strategies and fruiting body development in the Schizophyllaceae.</title>
        <authorList>
            <person name="Almasi E."/>
            <person name="Sahu N."/>
            <person name="Krizsan K."/>
            <person name="Balint B."/>
            <person name="Kovacs G.M."/>
            <person name="Kiss B."/>
            <person name="Cseklye J."/>
            <person name="Drula E."/>
            <person name="Henrissat B."/>
            <person name="Nagy I."/>
            <person name="Chovatia M."/>
            <person name="Adam C."/>
            <person name="LaButti K."/>
            <person name="Lipzen A."/>
            <person name="Riley R."/>
            <person name="Grigoriev I.V."/>
            <person name="Nagy L.G."/>
        </authorList>
    </citation>
    <scope>NUCLEOTIDE SEQUENCE [LARGE SCALE GENOMIC DNA]</scope>
    <source>
        <strain evidence="2 3">NL-1724</strain>
    </source>
</reference>
<keyword evidence="3" id="KW-1185">Reference proteome</keyword>
<feature type="compositionally biased region" description="Basic residues" evidence="1">
    <location>
        <begin position="458"/>
        <end position="467"/>
    </location>
</feature>
<name>A0A550CMD0_9AGAR</name>
<dbReference type="STRING" id="97359.A0A550CMD0"/>
<evidence type="ECO:0000313" key="3">
    <source>
        <dbReference type="Proteomes" id="UP000320762"/>
    </source>
</evidence>
<protein>
    <submittedName>
        <fullName evidence="2">Uncharacterized protein</fullName>
    </submittedName>
</protein>
<dbReference type="EMBL" id="VDMD01000004">
    <property type="protein sequence ID" value="TRM65960.1"/>
    <property type="molecule type" value="Genomic_DNA"/>
</dbReference>
<dbReference type="AlphaFoldDB" id="A0A550CMD0"/>